<reference evidence="2" key="1">
    <citation type="submission" date="2011-03" db="EMBL/GenBank/DDBJ databases">
        <title>The genome sequence of Vavraia culicis strain floridensis.</title>
        <authorList>
            <consortium name="The Broad Institute Genome Sequencing Platform"/>
            <person name="Cuomo C."/>
            <person name="Becnel J."/>
            <person name="Sanscrainte N."/>
            <person name="Young S.K."/>
            <person name="Zeng Q."/>
            <person name="Gargeya S."/>
            <person name="Fitzgerald M."/>
            <person name="Haas B."/>
            <person name="Abouelleil A."/>
            <person name="Alvarado L."/>
            <person name="Arachchi H.M."/>
            <person name="Berlin A."/>
            <person name="Chapman S.B."/>
            <person name="Gearin G."/>
            <person name="Goldberg J."/>
            <person name="Griggs A."/>
            <person name="Gujja S."/>
            <person name="Hansen M."/>
            <person name="Heiman D."/>
            <person name="Howarth C."/>
            <person name="Larimer J."/>
            <person name="Lui A."/>
            <person name="MacDonald P.J.P."/>
            <person name="McCowen C."/>
            <person name="Montmayeur A."/>
            <person name="Murphy C."/>
            <person name="Neiman D."/>
            <person name="Pearson M."/>
            <person name="Priest M."/>
            <person name="Roberts A."/>
            <person name="Saif S."/>
            <person name="Shea T."/>
            <person name="Sisk P."/>
            <person name="Stolte C."/>
            <person name="Sykes S."/>
            <person name="Wortman J."/>
            <person name="Nusbaum C."/>
            <person name="Birren B."/>
        </authorList>
    </citation>
    <scope>NUCLEOTIDE SEQUENCE [LARGE SCALE GENOMIC DNA]</scope>
    <source>
        <strain evidence="2">floridensis</strain>
    </source>
</reference>
<dbReference type="OrthoDB" id="10379299at2759"/>
<keyword evidence="2" id="KW-1185">Reference proteome</keyword>
<evidence type="ECO:0000313" key="1">
    <source>
        <dbReference type="EMBL" id="ELA48206.1"/>
    </source>
</evidence>
<dbReference type="VEuPathDB" id="MicrosporidiaDB:VCUG_00247"/>
<dbReference type="EMBL" id="GL877406">
    <property type="protein sequence ID" value="ELA48206.1"/>
    <property type="molecule type" value="Genomic_DNA"/>
</dbReference>
<dbReference type="GeneID" id="19878137"/>
<accession>L2GWZ9</accession>
<gene>
    <name evidence="1" type="ORF">VCUG_00247</name>
</gene>
<dbReference type="RefSeq" id="XP_008073268.1">
    <property type="nucleotide sequence ID" value="XM_008075077.1"/>
</dbReference>
<organism evidence="1 2">
    <name type="scientific">Vavraia culicis (isolate floridensis)</name>
    <name type="common">Microsporidian parasite</name>
    <dbReference type="NCBI Taxonomy" id="948595"/>
    <lineage>
        <taxon>Eukaryota</taxon>
        <taxon>Fungi</taxon>
        <taxon>Fungi incertae sedis</taxon>
        <taxon>Microsporidia</taxon>
        <taxon>Pleistophoridae</taxon>
        <taxon>Vavraia</taxon>
    </lineage>
</organism>
<dbReference type="OMA" id="WEINDQI"/>
<sequence>MYVKRPGLCSIRIQNKDDMAEEIYEKTGMPPEKQHIHTTKRGLVLLWEINDQIGTNMDEDTGIDEHEAEIAKMTDIFERYISDDTCEFGITLKKEHIKDITKNVLQN</sequence>
<dbReference type="InParanoid" id="L2GWZ9"/>
<evidence type="ECO:0000313" key="2">
    <source>
        <dbReference type="Proteomes" id="UP000011081"/>
    </source>
</evidence>
<dbReference type="HOGENOM" id="CLU_2211952_0_0_1"/>
<protein>
    <submittedName>
        <fullName evidence="1">Uncharacterized protein</fullName>
    </submittedName>
</protein>
<dbReference type="Proteomes" id="UP000011081">
    <property type="component" value="Unassembled WGS sequence"/>
</dbReference>
<name>L2GWZ9_VAVCU</name>
<dbReference type="AlphaFoldDB" id="L2GWZ9"/>
<proteinExistence type="predicted"/>